<feature type="signal peptide" evidence="1">
    <location>
        <begin position="1"/>
        <end position="18"/>
    </location>
</feature>
<accession>A0A1G7Y539</accession>
<keyword evidence="3" id="KW-1185">Reference proteome</keyword>
<reference evidence="3" key="1">
    <citation type="submission" date="2016-10" db="EMBL/GenBank/DDBJ databases">
        <authorList>
            <person name="Varghese N."/>
            <person name="Submissions S."/>
        </authorList>
    </citation>
    <scope>NUCLEOTIDE SEQUENCE [LARGE SCALE GENOMIC DNA]</scope>
    <source>
        <strain evidence="3">CGMCC 1.2747</strain>
    </source>
</reference>
<dbReference type="STRING" id="178355.SAMN04488062_10370"/>
<dbReference type="OrthoDB" id="1143207at2"/>
<gene>
    <name evidence="2" type="ORF">SAMN04488062_10370</name>
</gene>
<protein>
    <submittedName>
        <fullName evidence="2">Uncharacterized protein</fullName>
    </submittedName>
</protein>
<feature type="chain" id="PRO_5011724221" evidence="1">
    <location>
        <begin position="19"/>
        <end position="263"/>
    </location>
</feature>
<sequence>MKKLVLLLFIASFSVVFSQKQKLTAVKMDSIRFDGDAFLGYDSFSFYYTIKNNIFSKIGTRETLEYKNISLGKITKVDLKNPLKIVLFYENFNTVVTLDNQLNETQKINFSENPIPILATAIGIASQNQLWVYNSMNQQLGFFDYLSQEYKTVSIPFTESIKNYSSDFNIFQWVDIKNNWYTCDIFGKIKSKGNIPDFDWIEIINENQFIYSKDAVLTLYDLEKGEKTQIEISEKTFKKFYYKDQILSIFTATGITNYKITIS</sequence>
<dbReference type="Proteomes" id="UP000199274">
    <property type="component" value="Unassembled WGS sequence"/>
</dbReference>
<dbReference type="AlphaFoldDB" id="A0A1G7Y539"/>
<evidence type="ECO:0000313" key="3">
    <source>
        <dbReference type="Proteomes" id="UP000199274"/>
    </source>
</evidence>
<dbReference type="RefSeq" id="WP_091255567.1">
    <property type="nucleotide sequence ID" value="NZ_FNDB01000003.1"/>
</dbReference>
<proteinExistence type="predicted"/>
<evidence type="ECO:0000256" key="1">
    <source>
        <dbReference type="SAM" id="SignalP"/>
    </source>
</evidence>
<keyword evidence="1" id="KW-0732">Signal</keyword>
<name>A0A1G7Y539_9FLAO</name>
<organism evidence="2 3">
    <name type="scientific">Flavobacterium omnivorum</name>
    <dbReference type="NCBI Taxonomy" id="178355"/>
    <lineage>
        <taxon>Bacteria</taxon>
        <taxon>Pseudomonadati</taxon>
        <taxon>Bacteroidota</taxon>
        <taxon>Flavobacteriia</taxon>
        <taxon>Flavobacteriales</taxon>
        <taxon>Flavobacteriaceae</taxon>
        <taxon>Flavobacterium</taxon>
    </lineage>
</organism>
<dbReference type="EMBL" id="FNDB01000003">
    <property type="protein sequence ID" value="SDG91565.1"/>
    <property type="molecule type" value="Genomic_DNA"/>
</dbReference>
<evidence type="ECO:0000313" key="2">
    <source>
        <dbReference type="EMBL" id="SDG91565.1"/>
    </source>
</evidence>